<protein>
    <submittedName>
        <fullName evidence="2">Uncharacterized protein</fullName>
    </submittedName>
</protein>
<evidence type="ECO:0000313" key="2">
    <source>
        <dbReference type="EMBL" id="KAK2642266.1"/>
    </source>
</evidence>
<feature type="region of interest" description="Disordered" evidence="1">
    <location>
        <begin position="1"/>
        <end position="25"/>
    </location>
</feature>
<evidence type="ECO:0000256" key="1">
    <source>
        <dbReference type="SAM" id="MobiDB-lite"/>
    </source>
</evidence>
<dbReference type="EMBL" id="JANJYI010000007">
    <property type="protein sequence ID" value="KAK2642266.1"/>
    <property type="molecule type" value="Genomic_DNA"/>
</dbReference>
<dbReference type="AlphaFoldDB" id="A0AAD9TU67"/>
<proteinExistence type="predicted"/>
<comment type="caution">
    <text evidence="2">The sequence shown here is derived from an EMBL/GenBank/DDBJ whole genome shotgun (WGS) entry which is preliminary data.</text>
</comment>
<evidence type="ECO:0000313" key="3">
    <source>
        <dbReference type="Proteomes" id="UP001280121"/>
    </source>
</evidence>
<dbReference type="Proteomes" id="UP001280121">
    <property type="component" value="Unassembled WGS sequence"/>
</dbReference>
<keyword evidence="3" id="KW-1185">Reference proteome</keyword>
<gene>
    <name evidence="2" type="ORF">Ddye_024029</name>
</gene>
<reference evidence="2" key="1">
    <citation type="journal article" date="2023" name="Plant J.">
        <title>Genome sequences and population genomics provide insights into the demographic history, inbreeding, and mutation load of two 'living fossil' tree species of Dipteronia.</title>
        <authorList>
            <person name="Feng Y."/>
            <person name="Comes H.P."/>
            <person name="Chen J."/>
            <person name="Zhu S."/>
            <person name="Lu R."/>
            <person name="Zhang X."/>
            <person name="Li P."/>
            <person name="Qiu J."/>
            <person name="Olsen K.M."/>
            <person name="Qiu Y."/>
        </authorList>
    </citation>
    <scope>NUCLEOTIDE SEQUENCE</scope>
    <source>
        <strain evidence="2">KIB01</strain>
    </source>
</reference>
<accession>A0AAD9TU67</accession>
<name>A0AAD9TU67_9ROSI</name>
<feature type="compositionally biased region" description="Low complexity" evidence="1">
    <location>
        <begin position="11"/>
        <end position="25"/>
    </location>
</feature>
<organism evidence="2 3">
    <name type="scientific">Dipteronia dyeriana</name>
    <dbReference type="NCBI Taxonomy" id="168575"/>
    <lineage>
        <taxon>Eukaryota</taxon>
        <taxon>Viridiplantae</taxon>
        <taxon>Streptophyta</taxon>
        <taxon>Embryophyta</taxon>
        <taxon>Tracheophyta</taxon>
        <taxon>Spermatophyta</taxon>
        <taxon>Magnoliopsida</taxon>
        <taxon>eudicotyledons</taxon>
        <taxon>Gunneridae</taxon>
        <taxon>Pentapetalae</taxon>
        <taxon>rosids</taxon>
        <taxon>malvids</taxon>
        <taxon>Sapindales</taxon>
        <taxon>Sapindaceae</taxon>
        <taxon>Hippocastanoideae</taxon>
        <taxon>Acereae</taxon>
        <taxon>Dipteronia</taxon>
    </lineage>
</organism>
<sequence>MDDNTAFMLQDSNTESTSEFSSSSDTNTILESYQAFHIKPQSGPYVPERILSEKYYKLVDAIAYIDTGSHNTMMNPKILPPDSWKTNVHYFNDADNQIFNTNLISKNKNGIKIFPSCI</sequence>